<dbReference type="EMBL" id="MCIB01000040">
    <property type="protein sequence ID" value="RKD28770.1"/>
    <property type="molecule type" value="Genomic_DNA"/>
</dbReference>
<gene>
    <name evidence="1" type="ORF">BET03_06950</name>
</gene>
<dbReference type="Proteomes" id="UP000284177">
    <property type="component" value="Unassembled WGS sequence"/>
</dbReference>
<evidence type="ECO:0000313" key="1">
    <source>
        <dbReference type="EMBL" id="RKD28770.1"/>
    </source>
</evidence>
<dbReference type="AlphaFoldDB" id="A0A419SU47"/>
<evidence type="ECO:0008006" key="3">
    <source>
        <dbReference type="Google" id="ProtNLM"/>
    </source>
</evidence>
<dbReference type="RefSeq" id="WP_120170737.1">
    <property type="nucleotide sequence ID" value="NZ_MCIB01000040.1"/>
</dbReference>
<keyword evidence="2" id="KW-1185">Reference proteome</keyword>
<comment type="caution">
    <text evidence="1">The sequence shown here is derived from an EMBL/GenBank/DDBJ whole genome shotgun (WGS) entry which is preliminary data.</text>
</comment>
<evidence type="ECO:0000313" key="2">
    <source>
        <dbReference type="Proteomes" id="UP000284177"/>
    </source>
</evidence>
<reference evidence="1 2" key="1">
    <citation type="submission" date="2016-08" db="EMBL/GenBank/DDBJ databases">
        <title>Novel Firmicutes and Novel Genomes.</title>
        <authorList>
            <person name="Poppleton D.I."/>
            <person name="Gribaldo S."/>
        </authorList>
    </citation>
    <scope>NUCLEOTIDE SEQUENCE [LARGE SCALE GENOMIC DNA]</scope>
    <source>
        <strain evidence="1 2">CTT3</strain>
    </source>
</reference>
<name>A0A419SU47_9FIRM</name>
<protein>
    <recommendedName>
        <fullName evidence="3">Endonuclease MutS2</fullName>
    </recommendedName>
</protein>
<sequence>MEYNKIKNKLKEFTVSDLDKKLVDKLEPSGDFIVVKRKLKETNEAKAVINKASHIPLQGIHDIEEYVQKIEKGAILRPEKLIKISDFLRGCRKIKRFMKKQTEVAPVLSSYSESITEMKDTLYQ</sequence>
<proteinExistence type="predicted"/>
<organism evidence="1 2">
    <name type="scientific">Thermohalobacter berrensis</name>
    <dbReference type="NCBI Taxonomy" id="99594"/>
    <lineage>
        <taxon>Bacteria</taxon>
        <taxon>Bacillati</taxon>
        <taxon>Bacillota</taxon>
        <taxon>Tissierellia</taxon>
        <taxon>Tissierellales</taxon>
        <taxon>Thermohalobacteraceae</taxon>
        <taxon>Thermohalobacter</taxon>
    </lineage>
</organism>
<accession>A0A419SU47</accession>